<proteinExistence type="predicted"/>
<dbReference type="Gene3D" id="3.40.50.300">
    <property type="entry name" value="P-loop containing nucleotide triphosphate hydrolases"/>
    <property type="match status" value="1"/>
</dbReference>
<feature type="compositionally biased region" description="Basic and acidic residues" evidence="6">
    <location>
        <begin position="483"/>
        <end position="494"/>
    </location>
</feature>
<comment type="subcellular location">
    <subcellularLocation>
        <location evidence="1">Nucleus</location>
        <location evidence="1">Nucleolus</location>
    </subcellularLocation>
</comment>
<dbReference type="InterPro" id="IPR023179">
    <property type="entry name" value="GTP-bd_ortho_bundle_sf"/>
</dbReference>
<evidence type="ECO:0000256" key="1">
    <source>
        <dbReference type="ARBA" id="ARBA00004604"/>
    </source>
</evidence>
<dbReference type="OrthoDB" id="10266128at2759"/>
<dbReference type="GO" id="GO:0051239">
    <property type="term" value="P:regulation of multicellular organismal process"/>
    <property type="evidence" value="ECO:0007669"/>
    <property type="project" value="UniProtKB-ARBA"/>
</dbReference>
<evidence type="ECO:0000256" key="5">
    <source>
        <dbReference type="ARBA" id="ARBA00023242"/>
    </source>
</evidence>
<gene>
    <name evidence="8" type="primary">Nug1</name>
    <name evidence="8" type="ORF">Esi_0446_0017</name>
</gene>
<dbReference type="InterPro" id="IPR050755">
    <property type="entry name" value="TRAFAC_YlqF/YawG_RiboMat"/>
</dbReference>
<feature type="compositionally biased region" description="Basic residues" evidence="6">
    <location>
        <begin position="1"/>
        <end position="34"/>
    </location>
</feature>
<dbReference type="GO" id="GO:0005730">
    <property type="term" value="C:nucleolus"/>
    <property type="evidence" value="ECO:0007669"/>
    <property type="project" value="UniProtKB-SubCell"/>
</dbReference>
<dbReference type="AlphaFoldDB" id="D7G1C4"/>
<evidence type="ECO:0000256" key="3">
    <source>
        <dbReference type="ARBA" id="ARBA00023054"/>
    </source>
</evidence>
<evidence type="ECO:0000313" key="8">
    <source>
        <dbReference type="EMBL" id="CBJ33234.1"/>
    </source>
</evidence>
<feature type="region of interest" description="Disordered" evidence="6">
    <location>
        <begin position="473"/>
        <end position="601"/>
    </location>
</feature>
<dbReference type="Pfam" id="PF01926">
    <property type="entry name" value="MMR_HSR1"/>
    <property type="match status" value="1"/>
</dbReference>
<dbReference type="InParanoid" id="D7G1C4"/>
<dbReference type="Pfam" id="PF08701">
    <property type="entry name" value="GN3L_Grn1"/>
    <property type="match status" value="1"/>
</dbReference>
<feature type="compositionally biased region" description="Basic residues" evidence="6">
    <location>
        <begin position="570"/>
        <end position="586"/>
    </location>
</feature>
<dbReference type="SUPFAM" id="SSF52540">
    <property type="entry name" value="P-loop containing nucleoside triphosphate hydrolases"/>
    <property type="match status" value="1"/>
</dbReference>
<dbReference type="EMBL" id="FN649760">
    <property type="protein sequence ID" value="CBJ33234.1"/>
    <property type="molecule type" value="Genomic_DNA"/>
</dbReference>
<dbReference type="FunFam" id="1.10.1580.10:FF:000002">
    <property type="entry name" value="Guanine nucleotide-binding protein-like 3 (nucleolar)-like"/>
    <property type="match status" value="1"/>
</dbReference>
<accession>D7G1C4</accession>
<keyword evidence="4" id="KW-0342">GTP-binding</keyword>
<evidence type="ECO:0000256" key="4">
    <source>
        <dbReference type="ARBA" id="ARBA00023134"/>
    </source>
</evidence>
<dbReference type="GO" id="GO:0005525">
    <property type="term" value="F:GTP binding"/>
    <property type="evidence" value="ECO:0007669"/>
    <property type="project" value="UniProtKB-KW"/>
</dbReference>
<name>D7G1C4_ECTSI</name>
<feature type="region of interest" description="Disordered" evidence="6">
    <location>
        <begin position="1"/>
        <end position="52"/>
    </location>
</feature>
<keyword evidence="3" id="KW-0175">Coiled coil</keyword>
<evidence type="ECO:0000259" key="7">
    <source>
        <dbReference type="PROSITE" id="PS51721"/>
    </source>
</evidence>
<dbReference type="InterPro" id="IPR027417">
    <property type="entry name" value="P-loop_NTPase"/>
</dbReference>
<dbReference type="PRINTS" id="PR00326">
    <property type="entry name" value="GTP1OBG"/>
</dbReference>
<dbReference type="eggNOG" id="KOG2484">
    <property type="taxonomic scope" value="Eukaryota"/>
</dbReference>
<dbReference type="PANTHER" id="PTHR11089:SF30">
    <property type="entry name" value="GUANINE NUCLEOTIDE-BINDING PROTEIN-LIKE 3 HOMOLOG"/>
    <property type="match status" value="1"/>
</dbReference>
<feature type="compositionally biased region" description="Low complexity" evidence="6">
    <location>
        <begin position="549"/>
        <end position="562"/>
    </location>
</feature>
<dbReference type="InterPro" id="IPR014813">
    <property type="entry name" value="Gnl3_N_dom"/>
</dbReference>
<dbReference type="InterPro" id="IPR006073">
    <property type="entry name" value="GTP-bd"/>
</dbReference>
<dbReference type="STRING" id="2880.D7G1C4"/>
<sequence>MVKKKGKSGRTSLKQKYKIKKRVAEHHRKQKKEAKKNPTTGRKIKDPGIPNSLPFKEEVLAEIAFAKKRVEDRKVLAKEKRRAEMMKRRGLTPDGQTLEGLVSGAEKSQEEFQKVESGKVVAEHQDEDASVRHGQSSRRAYFRELKKVVETADVILEVLDARDPLGSRAQAVEAAVLSKASKKLVLVLNKVDLVPKEVVAKWLKHLRRSFPAIAFKASTQENSSSIKQTKGSADKAADGMLNRSGAVGTEALMGVLKNYCRSLNLKTAITVGVIGYPNVGKSSLINSLKRSKAVGVSATPGFTKSMQEIHLDKTVKLLDCPGIVFDDSDAGATLLRNCVDAEAMTDPTPAVAAVLKRCAPAQLMQVYSIPRFDPDDAFAFLSLVARKIGKLKKGGVPDRVQAAKVVLRDWNTGRVPFFTVPPEDDNGGGAAGAKAAEAMFVEGFGKEFDVEAGDAEVLGGLPERDPMDFVSMEAEEVSNGKSWAEREQELSADKDDMDEDEDEDGNDDESIEEQESDDDDDDTATTSNMTEAVAAPGNDGGRNDKRAAPRAALDAMLAGDAAINPQVNRSLKKARKADKKKARREMKRASLSPGKGGEAVGGAYDFSRDFYASGEKAAGEGAGELSDDDEL</sequence>
<dbReference type="PROSITE" id="PS51721">
    <property type="entry name" value="G_CP"/>
    <property type="match status" value="1"/>
</dbReference>
<dbReference type="FunFam" id="3.40.50.300:FF:000571">
    <property type="entry name" value="Guanine nucleotide-binding protein-like NSN1"/>
    <property type="match status" value="1"/>
</dbReference>
<evidence type="ECO:0000256" key="2">
    <source>
        <dbReference type="ARBA" id="ARBA00022741"/>
    </source>
</evidence>
<feature type="domain" description="CP-type G" evidence="7">
    <location>
        <begin position="142"/>
        <end position="326"/>
    </location>
</feature>
<evidence type="ECO:0000313" key="9">
    <source>
        <dbReference type="Proteomes" id="UP000002630"/>
    </source>
</evidence>
<dbReference type="Gene3D" id="1.10.1580.10">
    <property type="match status" value="1"/>
</dbReference>
<protein>
    <submittedName>
        <fullName evidence="8">Nug1, nuclear ribosome-associated GTPase</fullName>
    </submittedName>
</protein>
<dbReference type="Proteomes" id="UP000002630">
    <property type="component" value="Unassembled WGS sequence"/>
</dbReference>
<reference evidence="8 9" key="1">
    <citation type="journal article" date="2010" name="Nature">
        <title>The Ectocarpus genome and the independent evolution of multicellularity in brown algae.</title>
        <authorList>
            <person name="Cock J.M."/>
            <person name="Sterck L."/>
            <person name="Rouze P."/>
            <person name="Scornet D."/>
            <person name="Allen A.E."/>
            <person name="Amoutzias G."/>
            <person name="Anthouard V."/>
            <person name="Artiguenave F."/>
            <person name="Aury J.M."/>
            <person name="Badger J.H."/>
            <person name="Beszteri B."/>
            <person name="Billiau K."/>
            <person name="Bonnet E."/>
            <person name="Bothwell J.H."/>
            <person name="Bowler C."/>
            <person name="Boyen C."/>
            <person name="Brownlee C."/>
            <person name="Carrano C.J."/>
            <person name="Charrier B."/>
            <person name="Cho G.Y."/>
            <person name="Coelho S.M."/>
            <person name="Collen J."/>
            <person name="Corre E."/>
            <person name="Da Silva C."/>
            <person name="Delage L."/>
            <person name="Delaroque N."/>
            <person name="Dittami S.M."/>
            <person name="Doulbeau S."/>
            <person name="Elias M."/>
            <person name="Farnham G."/>
            <person name="Gachon C.M."/>
            <person name="Gschloessl B."/>
            <person name="Heesch S."/>
            <person name="Jabbari K."/>
            <person name="Jubin C."/>
            <person name="Kawai H."/>
            <person name="Kimura K."/>
            <person name="Kloareg B."/>
            <person name="Kupper F.C."/>
            <person name="Lang D."/>
            <person name="Le Bail A."/>
            <person name="Leblanc C."/>
            <person name="Lerouge P."/>
            <person name="Lohr M."/>
            <person name="Lopez P.J."/>
            <person name="Martens C."/>
            <person name="Maumus F."/>
            <person name="Michel G."/>
            <person name="Miranda-Saavedra D."/>
            <person name="Morales J."/>
            <person name="Moreau H."/>
            <person name="Motomura T."/>
            <person name="Nagasato C."/>
            <person name="Napoli C.A."/>
            <person name="Nelson D.R."/>
            <person name="Nyvall-Collen P."/>
            <person name="Peters A.F."/>
            <person name="Pommier C."/>
            <person name="Potin P."/>
            <person name="Poulain J."/>
            <person name="Quesneville H."/>
            <person name="Read B."/>
            <person name="Rensing S.A."/>
            <person name="Ritter A."/>
            <person name="Rousvoal S."/>
            <person name="Samanta M."/>
            <person name="Samson G."/>
            <person name="Schroeder D.C."/>
            <person name="Segurens B."/>
            <person name="Strittmatter M."/>
            <person name="Tonon T."/>
            <person name="Tregear J.W."/>
            <person name="Valentin K."/>
            <person name="von Dassow P."/>
            <person name="Yamagishi T."/>
            <person name="Van de Peer Y."/>
            <person name="Wincker P."/>
        </authorList>
    </citation>
    <scope>NUCLEOTIDE SEQUENCE [LARGE SCALE GENOMIC DNA]</scope>
    <source>
        <strain evidence="9">Ec32 / CCAP1310/4</strain>
    </source>
</reference>
<dbReference type="InterPro" id="IPR030378">
    <property type="entry name" value="G_CP_dom"/>
</dbReference>
<keyword evidence="5" id="KW-0539">Nucleus</keyword>
<organism evidence="8 9">
    <name type="scientific">Ectocarpus siliculosus</name>
    <name type="common">Brown alga</name>
    <name type="synonym">Conferva siliculosa</name>
    <dbReference type="NCBI Taxonomy" id="2880"/>
    <lineage>
        <taxon>Eukaryota</taxon>
        <taxon>Sar</taxon>
        <taxon>Stramenopiles</taxon>
        <taxon>Ochrophyta</taxon>
        <taxon>PX clade</taxon>
        <taxon>Phaeophyceae</taxon>
        <taxon>Ectocarpales</taxon>
        <taxon>Ectocarpaceae</taxon>
        <taxon>Ectocarpus</taxon>
    </lineage>
</organism>
<dbReference type="PANTHER" id="PTHR11089">
    <property type="entry name" value="GTP-BINDING PROTEIN-RELATED"/>
    <property type="match status" value="1"/>
</dbReference>
<keyword evidence="2" id="KW-0547">Nucleotide-binding</keyword>
<keyword evidence="9" id="KW-1185">Reference proteome</keyword>
<dbReference type="CDD" id="cd04178">
    <property type="entry name" value="Nucleostemin_like"/>
    <property type="match status" value="1"/>
</dbReference>
<feature type="compositionally biased region" description="Acidic residues" evidence="6">
    <location>
        <begin position="495"/>
        <end position="523"/>
    </location>
</feature>
<evidence type="ECO:0000256" key="6">
    <source>
        <dbReference type="SAM" id="MobiDB-lite"/>
    </source>
</evidence>
<dbReference type="GO" id="GO:0050793">
    <property type="term" value="P:regulation of developmental process"/>
    <property type="evidence" value="ECO:0007669"/>
    <property type="project" value="UniProtKB-ARBA"/>
</dbReference>